<dbReference type="Gene3D" id="1.20.120.230">
    <property type="entry name" value="Alpha-catenin/vinculin-like"/>
    <property type="match status" value="1"/>
</dbReference>
<reference evidence="2" key="2">
    <citation type="submission" date="2025-09" db="UniProtKB">
        <authorList>
            <consortium name="Ensembl"/>
        </authorList>
    </citation>
    <scope>IDENTIFICATION</scope>
</reference>
<dbReference type="GeneTree" id="ENSGT00910000144335"/>
<dbReference type="InterPro" id="IPR042799">
    <property type="entry name" value="TLNRD1"/>
</dbReference>
<name>A0A8C4WZT1_EPTBU</name>
<reference evidence="2" key="1">
    <citation type="submission" date="2025-08" db="UniProtKB">
        <authorList>
            <consortium name="Ensembl"/>
        </authorList>
    </citation>
    <scope>IDENTIFICATION</scope>
</reference>
<evidence type="ECO:0000259" key="1">
    <source>
        <dbReference type="Pfam" id="PF21896"/>
    </source>
</evidence>
<evidence type="ECO:0000313" key="3">
    <source>
        <dbReference type="Proteomes" id="UP000694388"/>
    </source>
</evidence>
<accession>A0A8C4WZT1</accession>
<dbReference type="OMA" id="DHCKVKM"/>
<dbReference type="Pfam" id="PF21896">
    <property type="entry name" value="Talin_IBS2B"/>
    <property type="match status" value="1"/>
</dbReference>
<keyword evidence="3" id="KW-1185">Reference proteome</keyword>
<sequence length="340" mass="36670">MTVSGSGVSEVSAQRLQTVAELLLLSGDCRPVLPATNHVQDGAAAQEREAEDNSFEKCRDTIVAGSKHLEIFMFDVQSQMSMGRFEDACGSVECTANLVLKIIEHAVHAAYLAASKATDSDPALPGMLDHYRMCLSRFEVLQCCNRLRSTSYCDLNARELLEISGTVSHHLKLLSEPCLVASERVCDPFLREQLKHAVKCISAAATALIACIRALKEEPGEQSHQRCVLFGAPLLESVRALLGLASEMHLSGTPAVLGTQGRTVHTAVLGGAMSVVSSCVLMFQSMQEVARRPGDREQTTKAQGRLQCAARAAVEGCAMLLQALRDAMPSRFDTNGINLL</sequence>
<dbReference type="Gene3D" id="1.20.1420.10">
    <property type="entry name" value="Talin, central domain"/>
    <property type="match status" value="1"/>
</dbReference>
<protein>
    <submittedName>
        <fullName evidence="2">Talin rod domain containing 1</fullName>
    </submittedName>
</protein>
<dbReference type="PANTHER" id="PTHR47133:SF1">
    <property type="entry name" value="TALIN ROD DOMAIN-CONTAINING PROTEIN 1"/>
    <property type="match status" value="1"/>
</dbReference>
<evidence type="ECO:0000313" key="2">
    <source>
        <dbReference type="Ensembl" id="ENSEBUP00000022949.1"/>
    </source>
</evidence>
<dbReference type="PANTHER" id="PTHR47133">
    <property type="entry name" value="TALIN ROD DOMAIN-CONTAINING PROTEIN 1"/>
    <property type="match status" value="1"/>
</dbReference>
<dbReference type="InterPro" id="IPR054082">
    <property type="entry name" value="Talin_IBS2B"/>
</dbReference>
<organism evidence="2 3">
    <name type="scientific">Eptatretus burgeri</name>
    <name type="common">Inshore hagfish</name>
    <dbReference type="NCBI Taxonomy" id="7764"/>
    <lineage>
        <taxon>Eukaryota</taxon>
        <taxon>Metazoa</taxon>
        <taxon>Chordata</taxon>
        <taxon>Craniata</taxon>
        <taxon>Vertebrata</taxon>
        <taxon>Cyclostomata</taxon>
        <taxon>Myxini</taxon>
        <taxon>Myxiniformes</taxon>
        <taxon>Myxinidae</taxon>
        <taxon>Eptatretinae</taxon>
        <taxon>Eptatretus</taxon>
    </lineage>
</organism>
<feature type="domain" description="Talin IBS2B" evidence="1">
    <location>
        <begin position="139"/>
        <end position="247"/>
    </location>
</feature>
<proteinExistence type="predicted"/>
<dbReference type="Proteomes" id="UP000694388">
    <property type="component" value="Unplaced"/>
</dbReference>
<dbReference type="AlphaFoldDB" id="A0A8C4WZT1"/>
<dbReference type="GO" id="GO:0003779">
    <property type="term" value="F:actin binding"/>
    <property type="evidence" value="ECO:0007669"/>
    <property type="project" value="InterPro"/>
</dbReference>
<dbReference type="Ensembl" id="ENSEBUT00000023525.1">
    <property type="protein sequence ID" value="ENSEBUP00000022949.1"/>
    <property type="gene ID" value="ENSEBUG00000014147.1"/>
</dbReference>